<dbReference type="HOGENOM" id="CLU_025630_0_0_1"/>
<feature type="domain" description="Fungal lipase-type" evidence="1">
    <location>
        <begin position="96"/>
        <end position="247"/>
    </location>
</feature>
<keyword evidence="3" id="KW-1185">Reference proteome</keyword>
<reference evidence="2 3" key="1">
    <citation type="journal article" date="2012" name="PLoS Pathog.">
        <title>Diverse lifestyles and strategies of plant pathogenesis encoded in the genomes of eighteen Dothideomycetes fungi.</title>
        <authorList>
            <person name="Ohm R.A."/>
            <person name="Feau N."/>
            <person name="Henrissat B."/>
            <person name="Schoch C.L."/>
            <person name="Horwitz B.A."/>
            <person name="Barry K.W."/>
            <person name="Condon B.J."/>
            <person name="Copeland A.C."/>
            <person name="Dhillon B."/>
            <person name="Glaser F."/>
            <person name="Hesse C.N."/>
            <person name="Kosti I."/>
            <person name="LaButti K."/>
            <person name="Lindquist E.A."/>
            <person name="Lucas S."/>
            <person name="Salamov A.A."/>
            <person name="Bradshaw R.E."/>
            <person name="Ciuffetti L."/>
            <person name="Hamelin R.C."/>
            <person name="Kema G.H.J."/>
            <person name="Lawrence C."/>
            <person name="Scott J.A."/>
            <person name="Spatafora J.W."/>
            <person name="Turgeon B.G."/>
            <person name="de Wit P.J.G.M."/>
            <person name="Zhong S."/>
            <person name="Goodwin S.B."/>
            <person name="Grigoriev I.V."/>
        </authorList>
    </citation>
    <scope>NUCLEOTIDE SEQUENCE [LARGE SCALE GENOMIC DNA]</scope>
    <source>
        <strain evidence="2 3">CIRAD86</strain>
    </source>
</reference>
<dbReference type="CDD" id="cd00519">
    <property type="entry name" value="Lipase_3"/>
    <property type="match status" value="1"/>
</dbReference>
<proteinExistence type="predicted"/>
<dbReference type="Gene3D" id="3.40.50.1820">
    <property type="entry name" value="alpha/beta hydrolase"/>
    <property type="match status" value="1"/>
</dbReference>
<evidence type="ECO:0000313" key="3">
    <source>
        <dbReference type="Proteomes" id="UP000016932"/>
    </source>
</evidence>
<dbReference type="VEuPathDB" id="FungiDB:MYCFIDRAFT_47415"/>
<dbReference type="PANTHER" id="PTHR46023">
    <property type="entry name" value="LIPASE CLASS 3 PROTEIN-LIKE"/>
    <property type="match status" value="1"/>
</dbReference>
<dbReference type="AlphaFoldDB" id="M3AKS6"/>
<evidence type="ECO:0000313" key="2">
    <source>
        <dbReference type="EMBL" id="EME85176.1"/>
    </source>
</evidence>
<dbReference type="SUPFAM" id="SSF53474">
    <property type="entry name" value="alpha/beta-Hydrolases"/>
    <property type="match status" value="1"/>
</dbReference>
<dbReference type="Pfam" id="PF01764">
    <property type="entry name" value="Lipase_3"/>
    <property type="match status" value="1"/>
</dbReference>
<protein>
    <recommendedName>
        <fullName evidence="1">Fungal lipase-type domain-containing protein</fullName>
    </recommendedName>
</protein>
<dbReference type="EMBL" id="KB446557">
    <property type="protein sequence ID" value="EME85176.1"/>
    <property type="molecule type" value="Genomic_DNA"/>
</dbReference>
<gene>
    <name evidence="2" type="ORF">MYCFIDRAFT_47415</name>
</gene>
<accession>M3AKS6</accession>
<evidence type="ECO:0000259" key="1">
    <source>
        <dbReference type="Pfam" id="PF01764"/>
    </source>
</evidence>
<dbReference type="InterPro" id="IPR002921">
    <property type="entry name" value="Fungal_lipase-type"/>
</dbReference>
<dbReference type="PANTHER" id="PTHR46023:SF6">
    <property type="entry name" value="LIPASE CLASS 3 FAMILY PROTEIN"/>
    <property type="match status" value="1"/>
</dbReference>
<dbReference type="InterPro" id="IPR029058">
    <property type="entry name" value="AB_hydrolase_fold"/>
</dbReference>
<dbReference type="OrthoDB" id="438440at2759"/>
<dbReference type="KEGG" id="pfj:MYCFIDRAFT_47415"/>
<sequence>MSVDERKVNDKALGSGWVDFRKTWLYANSRLPPAMLPMKIYMPTWQIICMAAQASVDVYRRPRRDEKEDFVQADWRQGTKAMAIKSRQLEDKNLIVLAIRGSKTWNAIDWLVNFNAAPTEPTGFLDDEGNACHAGFLQIARSMIAPVAARLRKLLEENNSRNPPSLILTGHSAGGAVASLLYMHMLATAPRCESQLNNLSGFLKRIHCVTFGTPPVSLLPLQNPAGKRYERNVFMHFANEGDVVVRADRSYMSTIVRLVAAPSPVFLSSSGYRPGDKYQPPRWEVPPATLSNAGRTIMLREKPGSRKHAVEAVQVTDEDLRDVVFGDPEMHKMELYKKRIDTLAIAAVTGQGVG</sequence>
<dbReference type="RefSeq" id="XP_007924277.1">
    <property type="nucleotide sequence ID" value="XM_007926086.1"/>
</dbReference>
<dbReference type="eggNOG" id="ENOG502S90Y">
    <property type="taxonomic scope" value="Eukaryota"/>
</dbReference>
<dbReference type="GO" id="GO:0006629">
    <property type="term" value="P:lipid metabolic process"/>
    <property type="evidence" value="ECO:0007669"/>
    <property type="project" value="InterPro"/>
</dbReference>
<dbReference type="Proteomes" id="UP000016932">
    <property type="component" value="Unassembled WGS sequence"/>
</dbReference>
<dbReference type="GeneID" id="19339773"/>
<name>M3AKS6_PSEFD</name>
<organism evidence="2 3">
    <name type="scientific">Pseudocercospora fijiensis (strain CIRAD86)</name>
    <name type="common">Black leaf streak disease fungus</name>
    <name type="synonym">Mycosphaerella fijiensis</name>
    <dbReference type="NCBI Taxonomy" id="383855"/>
    <lineage>
        <taxon>Eukaryota</taxon>
        <taxon>Fungi</taxon>
        <taxon>Dikarya</taxon>
        <taxon>Ascomycota</taxon>
        <taxon>Pezizomycotina</taxon>
        <taxon>Dothideomycetes</taxon>
        <taxon>Dothideomycetidae</taxon>
        <taxon>Mycosphaerellales</taxon>
        <taxon>Mycosphaerellaceae</taxon>
        <taxon>Pseudocercospora</taxon>
    </lineage>
</organism>